<keyword evidence="3 9" id="KW-0963">Cytoplasm</keyword>
<organism evidence="12 13">
    <name type="scientific">Zhihengliuella halotolerans</name>
    <dbReference type="NCBI Taxonomy" id="370736"/>
    <lineage>
        <taxon>Bacteria</taxon>
        <taxon>Bacillati</taxon>
        <taxon>Actinomycetota</taxon>
        <taxon>Actinomycetes</taxon>
        <taxon>Micrococcales</taxon>
        <taxon>Micrococcaceae</taxon>
        <taxon>Zhihengliuella</taxon>
    </lineage>
</organism>
<dbReference type="GO" id="GO:0006307">
    <property type="term" value="P:DNA alkylation repair"/>
    <property type="evidence" value="ECO:0007669"/>
    <property type="project" value="UniProtKB-UniRule"/>
</dbReference>
<evidence type="ECO:0000259" key="10">
    <source>
        <dbReference type="Pfam" id="PF01035"/>
    </source>
</evidence>
<evidence type="ECO:0000313" key="12">
    <source>
        <dbReference type="EMBL" id="RZU63519.1"/>
    </source>
</evidence>
<dbReference type="Proteomes" id="UP000292685">
    <property type="component" value="Unassembled WGS sequence"/>
</dbReference>
<dbReference type="PROSITE" id="PS00374">
    <property type="entry name" value="MGMT"/>
    <property type="match status" value="1"/>
</dbReference>
<comment type="caution">
    <text evidence="12">The sequence shown here is derived from an EMBL/GenBank/DDBJ whole genome shotgun (WGS) entry which is preliminary data.</text>
</comment>
<evidence type="ECO:0000259" key="11">
    <source>
        <dbReference type="Pfam" id="PF02870"/>
    </source>
</evidence>
<evidence type="ECO:0000256" key="1">
    <source>
        <dbReference type="ARBA" id="ARBA00001286"/>
    </source>
</evidence>
<dbReference type="InterPro" id="IPR001497">
    <property type="entry name" value="MethylDNA_cys_MeTrfase_AS"/>
</dbReference>
<feature type="active site" description="Nucleophile; methyl group acceptor" evidence="9">
    <location>
        <position position="163"/>
    </location>
</feature>
<dbReference type="InterPro" id="IPR023546">
    <property type="entry name" value="MGMT"/>
</dbReference>
<dbReference type="SUPFAM" id="SSF53155">
    <property type="entry name" value="Methylated DNA-protein cysteine methyltransferase domain"/>
    <property type="match status" value="1"/>
</dbReference>
<evidence type="ECO:0000256" key="4">
    <source>
        <dbReference type="ARBA" id="ARBA00022603"/>
    </source>
</evidence>
<dbReference type="Gene3D" id="1.10.10.10">
    <property type="entry name" value="Winged helix-like DNA-binding domain superfamily/Winged helix DNA-binding domain"/>
    <property type="match status" value="1"/>
</dbReference>
<dbReference type="CDD" id="cd06445">
    <property type="entry name" value="ATase"/>
    <property type="match status" value="1"/>
</dbReference>
<comment type="miscellaneous">
    <text evidence="9">This enzyme catalyzes only one turnover and therefore is not strictly catalytic. According to one definition, an enzyme is a biocatalyst that acts repeatedly and over many reaction cycles.</text>
</comment>
<dbReference type="OrthoDB" id="9802228at2"/>
<dbReference type="EMBL" id="SHLA01000001">
    <property type="protein sequence ID" value="RZU63519.1"/>
    <property type="molecule type" value="Genomic_DNA"/>
</dbReference>
<comment type="catalytic activity">
    <reaction evidence="1 9">
        <text>a 4-O-methyl-thymidine in DNA + L-cysteinyl-[protein] = a thymidine in DNA + S-methyl-L-cysteinyl-[protein]</text>
        <dbReference type="Rhea" id="RHEA:53428"/>
        <dbReference type="Rhea" id="RHEA-COMP:10131"/>
        <dbReference type="Rhea" id="RHEA-COMP:10132"/>
        <dbReference type="Rhea" id="RHEA-COMP:13555"/>
        <dbReference type="Rhea" id="RHEA-COMP:13556"/>
        <dbReference type="ChEBI" id="CHEBI:29950"/>
        <dbReference type="ChEBI" id="CHEBI:82612"/>
        <dbReference type="ChEBI" id="CHEBI:137386"/>
        <dbReference type="ChEBI" id="CHEBI:137387"/>
        <dbReference type="EC" id="2.1.1.63"/>
    </reaction>
</comment>
<comment type="similarity">
    <text evidence="2 9">Belongs to the MGMT family.</text>
</comment>
<dbReference type="NCBIfam" id="TIGR00589">
    <property type="entry name" value="ogt"/>
    <property type="match status" value="1"/>
</dbReference>
<dbReference type="AlphaFoldDB" id="A0A4Q8AIF0"/>
<dbReference type="GO" id="GO:0003908">
    <property type="term" value="F:methylated-DNA-[protein]-cysteine S-methyltransferase activity"/>
    <property type="evidence" value="ECO:0007669"/>
    <property type="project" value="UniProtKB-UniRule"/>
</dbReference>
<dbReference type="InterPro" id="IPR036217">
    <property type="entry name" value="MethylDNA_cys_MeTrfase_DNAb"/>
</dbReference>
<gene>
    <name evidence="12" type="ORF">EV380_3140</name>
</gene>
<comment type="catalytic activity">
    <reaction evidence="8 9">
        <text>a 6-O-methyl-2'-deoxyguanosine in DNA + L-cysteinyl-[protein] = S-methyl-L-cysteinyl-[protein] + a 2'-deoxyguanosine in DNA</text>
        <dbReference type="Rhea" id="RHEA:24000"/>
        <dbReference type="Rhea" id="RHEA-COMP:10131"/>
        <dbReference type="Rhea" id="RHEA-COMP:10132"/>
        <dbReference type="Rhea" id="RHEA-COMP:11367"/>
        <dbReference type="Rhea" id="RHEA-COMP:11368"/>
        <dbReference type="ChEBI" id="CHEBI:29950"/>
        <dbReference type="ChEBI" id="CHEBI:82612"/>
        <dbReference type="ChEBI" id="CHEBI:85445"/>
        <dbReference type="ChEBI" id="CHEBI:85448"/>
        <dbReference type="EC" id="2.1.1.63"/>
    </reaction>
</comment>
<sequence>MTSIVEDALRVTMLKARLAMTAADSGDLDIAYRVIDSPVGPLLLAATESGLVRIAFACEGHDAVLEALGRRISPRILNAPERLDPAAEQLDAYFAGRRRSFDLPVDFSLSTEFRRRVQEQLPHIAYGRTATYKELAGLVGNPAAVRAVGTACATNPLPVVVPCHRVLRTDGGLGGYLGGLEAKTALLTLEGALDEEGRRA</sequence>
<keyword evidence="5 9" id="KW-0808">Transferase</keyword>
<evidence type="ECO:0000256" key="9">
    <source>
        <dbReference type="HAMAP-Rule" id="MF_00772"/>
    </source>
</evidence>
<evidence type="ECO:0000313" key="13">
    <source>
        <dbReference type="Proteomes" id="UP000292685"/>
    </source>
</evidence>
<proteinExistence type="inferred from homology"/>
<dbReference type="EC" id="2.1.1.63" evidence="9"/>
<dbReference type="InterPro" id="IPR036388">
    <property type="entry name" value="WH-like_DNA-bd_sf"/>
</dbReference>
<dbReference type="GO" id="GO:0005737">
    <property type="term" value="C:cytoplasm"/>
    <property type="evidence" value="ECO:0007669"/>
    <property type="project" value="UniProtKB-SubCell"/>
</dbReference>
<dbReference type="InterPro" id="IPR014048">
    <property type="entry name" value="MethylDNA_cys_MeTrfase_DNA-bd"/>
</dbReference>
<reference evidence="12 13" key="1">
    <citation type="submission" date="2019-02" db="EMBL/GenBank/DDBJ databases">
        <title>Sequencing the genomes of 1000 actinobacteria strains.</title>
        <authorList>
            <person name="Klenk H.-P."/>
        </authorList>
    </citation>
    <scope>NUCLEOTIDE SEQUENCE [LARGE SCALE GENOMIC DNA]</scope>
    <source>
        <strain evidence="12 13">DSM 17364</strain>
    </source>
</reference>
<dbReference type="GO" id="GO:0032259">
    <property type="term" value="P:methylation"/>
    <property type="evidence" value="ECO:0007669"/>
    <property type="project" value="UniProtKB-KW"/>
</dbReference>
<dbReference type="PANTHER" id="PTHR10815">
    <property type="entry name" value="METHYLATED-DNA--PROTEIN-CYSTEINE METHYLTRANSFERASE"/>
    <property type="match status" value="1"/>
</dbReference>
<comment type="function">
    <text evidence="9">Involved in the cellular defense against the biological effects of O6-methylguanine (O6-MeG) and O4-methylthymine (O4-MeT) in DNA. Repairs the methylated nucleobase in DNA by stoichiometrically transferring the methyl group to a cysteine residue in the enzyme. This is a suicide reaction: the enzyme is irreversibly inactivated.</text>
</comment>
<dbReference type="InterPro" id="IPR036631">
    <property type="entry name" value="MGMT_N_sf"/>
</dbReference>
<comment type="subcellular location">
    <subcellularLocation>
        <location evidence="9">Cytoplasm</location>
    </subcellularLocation>
</comment>
<evidence type="ECO:0000256" key="7">
    <source>
        <dbReference type="ARBA" id="ARBA00023204"/>
    </source>
</evidence>
<dbReference type="Pfam" id="PF02870">
    <property type="entry name" value="Methyltransf_1N"/>
    <property type="match status" value="1"/>
</dbReference>
<evidence type="ECO:0000256" key="6">
    <source>
        <dbReference type="ARBA" id="ARBA00022763"/>
    </source>
</evidence>
<evidence type="ECO:0000256" key="2">
    <source>
        <dbReference type="ARBA" id="ARBA00008711"/>
    </source>
</evidence>
<dbReference type="RefSeq" id="WP_130451873.1">
    <property type="nucleotide sequence ID" value="NZ_SHLA01000001.1"/>
</dbReference>
<evidence type="ECO:0000256" key="8">
    <source>
        <dbReference type="ARBA" id="ARBA00049348"/>
    </source>
</evidence>
<protein>
    <recommendedName>
        <fullName evidence="9">Methylated-DNA--protein-cysteine methyltransferase</fullName>
        <ecNumber evidence="9">2.1.1.63</ecNumber>
    </recommendedName>
    <alternativeName>
        <fullName evidence="9">6-O-methylguanine-DNA methyltransferase</fullName>
        <shortName evidence="9">MGMT</shortName>
    </alternativeName>
    <alternativeName>
        <fullName evidence="9">O-6-methylguanine-DNA-alkyltransferase</fullName>
    </alternativeName>
</protein>
<dbReference type="PANTHER" id="PTHR10815:SF5">
    <property type="entry name" value="METHYLATED-DNA--PROTEIN-CYSTEINE METHYLTRANSFERASE"/>
    <property type="match status" value="1"/>
</dbReference>
<name>A0A4Q8AIF0_9MICC</name>
<accession>A0A4Q8AIF0</accession>
<feature type="domain" description="Methylated-DNA-[protein]-cysteine S-methyltransferase DNA binding" evidence="10">
    <location>
        <begin position="112"/>
        <end position="192"/>
    </location>
</feature>
<dbReference type="FunFam" id="1.10.10.10:FF:000214">
    <property type="entry name" value="Methylated-DNA--protein-cysteine methyltransferase"/>
    <property type="match status" value="1"/>
</dbReference>
<keyword evidence="6 9" id="KW-0227">DNA damage</keyword>
<dbReference type="InterPro" id="IPR008332">
    <property type="entry name" value="MethylG_MeTrfase_N"/>
</dbReference>
<evidence type="ECO:0000256" key="5">
    <source>
        <dbReference type="ARBA" id="ARBA00022679"/>
    </source>
</evidence>
<keyword evidence="4 9" id="KW-0489">Methyltransferase</keyword>
<dbReference type="SUPFAM" id="SSF46767">
    <property type="entry name" value="Methylated DNA-protein cysteine methyltransferase, C-terminal domain"/>
    <property type="match status" value="1"/>
</dbReference>
<evidence type="ECO:0000256" key="3">
    <source>
        <dbReference type="ARBA" id="ARBA00022490"/>
    </source>
</evidence>
<feature type="domain" description="Methylguanine DNA methyltransferase ribonuclease-like" evidence="11">
    <location>
        <begin position="30"/>
        <end position="107"/>
    </location>
</feature>
<dbReference type="HAMAP" id="MF_00772">
    <property type="entry name" value="OGT"/>
    <property type="match status" value="1"/>
</dbReference>
<dbReference type="Pfam" id="PF01035">
    <property type="entry name" value="DNA_binding_1"/>
    <property type="match status" value="1"/>
</dbReference>
<dbReference type="Gene3D" id="3.30.160.70">
    <property type="entry name" value="Methylated DNA-protein cysteine methyltransferase domain"/>
    <property type="match status" value="1"/>
</dbReference>
<keyword evidence="13" id="KW-1185">Reference proteome</keyword>
<keyword evidence="7 9" id="KW-0234">DNA repair</keyword>